<organism evidence="1 2">
    <name type="scientific">Kockovaella imperatae</name>
    <dbReference type="NCBI Taxonomy" id="4999"/>
    <lineage>
        <taxon>Eukaryota</taxon>
        <taxon>Fungi</taxon>
        <taxon>Dikarya</taxon>
        <taxon>Basidiomycota</taxon>
        <taxon>Agaricomycotina</taxon>
        <taxon>Tremellomycetes</taxon>
        <taxon>Tremellales</taxon>
        <taxon>Cuniculitremaceae</taxon>
        <taxon>Kockovaella</taxon>
    </lineage>
</organism>
<accession>A0A1Y1ULB9</accession>
<reference evidence="1 2" key="1">
    <citation type="submission" date="2017-03" db="EMBL/GenBank/DDBJ databases">
        <title>Widespread Adenine N6-methylation of Active Genes in Fungi.</title>
        <authorList>
            <consortium name="DOE Joint Genome Institute"/>
            <person name="Mondo S.J."/>
            <person name="Dannebaum R.O."/>
            <person name="Kuo R.C."/>
            <person name="Louie K.B."/>
            <person name="Bewick A.J."/>
            <person name="Labutti K."/>
            <person name="Haridas S."/>
            <person name="Kuo A."/>
            <person name="Salamov A."/>
            <person name="Ahrendt S.R."/>
            <person name="Lau R."/>
            <person name="Bowen B.P."/>
            <person name="Lipzen A."/>
            <person name="Sullivan W."/>
            <person name="Andreopoulos W.B."/>
            <person name="Clum A."/>
            <person name="Lindquist E."/>
            <person name="Daum C."/>
            <person name="Northen T.R."/>
            <person name="Ramamoorthy G."/>
            <person name="Schmitz R.J."/>
            <person name="Gryganskyi A."/>
            <person name="Culley D."/>
            <person name="Magnuson J."/>
            <person name="James T.Y."/>
            <person name="O'Malley M.A."/>
            <person name="Stajich J.E."/>
            <person name="Spatafora J.W."/>
            <person name="Visel A."/>
            <person name="Grigoriev I.V."/>
        </authorList>
    </citation>
    <scope>NUCLEOTIDE SEQUENCE [LARGE SCALE GENOMIC DNA]</scope>
    <source>
        <strain evidence="1 2">NRRL Y-17943</strain>
    </source>
</reference>
<evidence type="ECO:0000313" key="2">
    <source>
        <dbReference type="Proteomes" id="UP000193218"/>
    </source>
</evidence>
<dbReference type="GeneID" id="33554362"/>
<evidence type="ECO:0000313" key="1">
    <source>
        <dbReference type="EMBL" id="ORX38347.1"/>
    </source>
</evidence>
<dbReference type="RefSeq" id="XP_021872269.1">
    <property type="nucleotide sequence ID" value="XM_022012554.1"/>
</dbReference>
<gene>
    <name evidence="1" type="ORF">BD324DRAFT_350072</name>
</gene>
<comment type="caution">
    <text evidence="1">The sequence shown here is derived from an EMBL/GenBank/DDBJ whole genome shotgun (WGS) entry which is preliminary data.</text>
</comment>
<protein>
    <submittedName>
        <fullName evidence="1">Uncharacterized protein</fullName>
    </submittedName>
</protein>
<proteinExistence type="predicted"/>
<name>A0A1Y1ULB9_9TREE</name>
<dbReference type="AlphaFoldDB" id="A0A1Y1ULB9"/>
<dbReference type="EMBL" id="NBSH01000004">
    <property type="protein sequence ID" value="ORX38347.1"/>
    <property type="molecule type" value="Genomic_DNA"/>
</dbReference>
<dbReference type="InParanoid" id="A0A1Y1ULB9"/>
<sequence length="184" mass="20442">MSCSWKGELKLRRHSSISIHCIPLCLGVSDTNRHQIESLGHTRRLLVTFTFSLFGISKTRWFPSKSASLPEILNESIRAPASFTIDDVVTEFAELQHLVLPSLTTVGRNFALSPKEGSSFESVVEIVGTLRKSSASYCHSLSIYVNTVQVSTDTLQSSTSTQKSTQTTFKDPVLQKHNDQSAFY</sequence>
<dbReference type="Proteomes" id="UP000193218">
    <property type="component" value="Unassembled WGS sequence"/>
</dbReference>
<keyword evidence="2" id="KW-1185">Reference proteome</keyword>